<accession>A0A7T8QTN7</accession>
<reference evidence="2" key="1">
    <citation type="submission" date="2021-01" db="EMBL/GenBank/DDBJ databases">
        <title>Caligus Genome Assembly.</title>
        <authorList>
            <person name="Gallardo-Escarate C."/>
        </authorList>
    </citation>
    <scope>NUCLEOTIDE SEQUENCE [LARGE SCALE GENOMIC DNA]</scope>
</reference>
<sequence length="74" mass="8855">MTGIFSPTLFFFLHDKGIYHHRRADLKSSRRAPQHHPLRKDHLDCLIKKVLFGCKRKLMTFLFVIIPKTPSFYR</sequence>
<organism evidence="1 2">
    <name type="scientific">Caligus rogercresseyi</name>
    <name type="common">Sea louse</name>
    <dbReference type="NCBI Taxonomy" id="217165"/>
    <lineage>
        <taxon>Eukaryota</taxon>
        <taxon>Metazoa</taxon>
        <taxon>Ecdysozoa</taxon>
        <taxon>Arthropoda</taxon>
        <taxon>Crustacea</taxon>
        <taxon>Multicrustacea</taxon>
        <taxon>Hexanauplia</taxon>
        <taxon>Copepoda</taxon>
        <taxon>Siphonostomatoida</taxon>
        <taxon>Caligidae</taxon>
        <taxon>Caligus</taxon>
    </lineage>
</organism>
<feature type="non-terminal residue" evidence="1">
    <location>
        <position position="74"/>
    </location>
</feature>
<gene>
    <name evidence="1" type="ORF">FKW44_007611</name>
</gene>
<evidence type="ECO:0000313" key="2">
    <source>
        <dbReference type="Proteomes" id="UP000595437"/>
    </source>
</evidence>
<name>A0A7T8QTN7_CALRO</name>
<protein>
    <submittedName>
        <fullName evidence="1">Uncharacterized protein</fullName>
    </submittedName>
</protein>
<dbReference type="EMBL" id="CP045894">
    <property type="protein sequence ID" value="QQP54696.1"/>
    <property type="molecule type" value="Genomic_DNA"/>
</dbReference>
<dbReference type="AlphaFoldDB" id="A0A7T8QTN7"/>
<proteinExistence type="predicted"/>
<evidence type="ECO:0000313" key="1">
    <source>
        <dbReference type="EMBL" id="QQP54696.1"/>
    </source>
</evidence>
<keyword evidence="2" id="KW-1185">Reference proteome</keyword>
<dbReference type="Proteomes" id="UP000595437">
    <property type="component" value="Chromosome 5"/>
</dbReference>